<feature type="compositionally biased region" description="Polar residues" evidence="1">
    <location>
        <begin position="491"/>
        <end position="513"/>
    </location>
</feature>
<gene>
    <name evidence="2" type="ORF">BPOR_0097g00140</name>
</gene>
<evidence type="ECO:0000313" key="2">
    <source>
        <dbReference type="EMBL" id="TGO89710.1"/>
    </source>
</evidence>
<keyword evidence="3" id="KW-1185">Reference proteome</keyword>
<evidence type="ECO:0000313" key="3">
    <source>
        <dbReference type="Proteomes" id="UP000297280"/>
    </source>
</evidence>
<dbReference type="AlphaFoldDB" id="A0A4Z1KZ38"/>
<feature type="compositionally biased region" description="Polar residues" evidence="1">
    <location>
        <begin position="60"/>
        <end position="69"/>
    </location>
</feature>
<dbReference type="Proteomes" id="UP000297280">
    <property type="component" value="Unassembled WGS sequence"/>
</dbReference>
<organism evidence="2 3">
    <name type="scientific">Botrytis porri</name>
    <dbReference type="NCBI Taxonomy" id="87229"/>
    <lineage>
        <taxon>Eukaryota</taxon>
        <taxon>Fungi</taxon>
        <taxon>Dikarya</taxon>
        <taxon>Ascomycota</taxon>
        <taxon>Pezizomycotina</taxon>
        <taxon>Leotiomycetes</taxon>
        <taxon>Helotiales</taxon>
        <taxon>Sclerotiniaceae</taxon>
        <taxon>Botrytis</taxon>
    </lineage>
</organism>
<feature type="region of interest" description="Disordered" evidence="1">
    <location>
        <begin position="536"/>
        <end position="557"/>
    </location>
</feature>
<protein>
    <submittedName>
        <fullName evidence="2">Uncharacterized protein</fullName>
    </submittedName>
</protein>
<accession>A0A4Z1KZ38</accession>
<feature type="region of interest" description="Disordered" evidence="1">
    <location>
        <begin position="460"/>
        <end position="522"/>
    </location>
</feature>
<name>A0A4Z1KZ38_9HELO</name>
<feature type="compositionally biased region" description="Polar residues" evidence="1">
    <location>
        <begin position="115"/>
        <end position="125"/>
    </location>
</feature>
<dbReference type="EMBL" id="PQXO01000097">
    <property type="protein sequence ID" value="TGO89710.1"/>
    <property type="molecule type" value="Genomic_DNA"/>
</dbReference>
<reference evidence="2 3" key="1">
    <citation type="submission" date="2017-12" db="EMBL/GenBank/DDBJ databases">
        <title>Comparative genomics of Botrytis spp.</title>
        <authorList>
            <person name="Valero-Jimenez C.A."/>
            <person name="Tapia P."/>
            <person name="Veloso J."/>
            <person name="Silva-Moreno E."/>
            <person name="Staats M."/>
            <person name="Valdes J.H."/>
            <person name="Van Kan J.A.L."/>
        </authorList>
    </citation>
    <scope>NUCLEOTIDE SEQUENCE [LARGE SCALE GENOMIC DNA]</scope>
    <source>
        <strain evidence="2 3">MUCL3349</strain>
    </source>
</reference>
<dbReference type="STRING" id="87229.A0A4Z1KZ38"/>
<comment type="caution">
    <text evidence="2">The sequence shown here is derived from an EMBL/GenBank/DDBJ whole genome shotgun (WGS) entry which is preliminary data.</text>
</comment>
<feature type="region of interest" description="Disordered" evidence="1">
    <location>
        <begin position="176"/>
        <end position="199"/>
    </location>
</feature>
<feature type="region of interest" description="Disordered" evidence="1">
    <location>
        <begin position="60"/>
        <end position="163"/>
    </location>
</feature>
<evidence type="ECO:0000256" key="1">
    <source>
        <dbReference type="SAM" id="MobiDB-lite"/>
    </source>
</evidence>
<proteinExistence type="predicted"/>
<sequence length="579" mass="64773">MDTTMKDKDKDTIMKDTIMKDTNDTAKQCVRHTSVLKEAAAAPKTAITFTEILEISSNEGSFEESNIGDNDQESVDRKPINNSKHSKADDLSPVDGSVDRRAIKSFPRVQGGKISKTSQDATSVPSMVLCRPDSSIVPTRPDQLHLPKPQCKNDKSGRGQIPEYYGSRELKRARYSDRSLRSKVRPKFKDKPHGHYSQQKSDLPYLPFILQITVLRSLQTALESMCYRFVQKWLPDMLNANTWECPENVELNLWWGAMSECHIPVEAIGRQARFSLDSLFLRVSGIRHLAVHRLTQVAIDSIRAMIEDALEIAHIFRDDIFVPEFELWKEKLEYCLEIDRKASGKPIMVRRLDAIIAMKEDNEIWQDKLQKEIFALIAELEGKKEKVARLHQEYKVLGISETDTIELAKNGGKLSDEEMKHLGDFKSLEKSFTLNFDRNAPNPEPAENFSGELIMLSQVGSPHRPGRGGGPMANRGTRRDNNATFMRGNSRGDTNGPINDRSSIHNPTVSHGTGINGLPSKPKSIARNAYGTPMAITDNPGLDQKPASGPVSTSHTGQTVPAEAIVVDLTEDDDDVMVE</sequence>